<dbReference type="InterPro" id="IPR008993">
    <property type="entry name" value="TIMP-like_OB-fold"/>
</dbReference>
<evidence type="ECO:0000313" key="3">
    <source>
        <dbReference type="Proteomes" id="UP000199673"/>
    </source>
</evidence>
<dbReference type="Proteomes" id="UP000199673">
    <property type="component" value="Unassembled WGS sequence"/>
</dbReference>
<evidence type="ECO:0000256" key="1">
    <source>
        <dbReference type="SAM" id="SignalP"/>
    </source>
</evidence>
<dbReference type="AlphaFoldDB" id="A0A1I7BW68"/>
<keyword evidence="1" id="KW-0732">Signal</keyword>
<feature type="signal peptide" evidence="1">
    <location>
        <begin position="1"/>
        <end position="18"/>
    </location>
</feature>
<dbReference type="SUPFAM" id="SSF50242">
    <property type="entry name" value="TIMP-like"/>
    <property type="match status" value="1"/>
</dbReference>
<protein>
    <submittedName>
        <fullName evidence="2">Tissue inhibitor of metalloproteinase</fullName>
    </submittedName>
</protein>
<keyword evidence="3" id="KW-1185">Reference proteome</keyword>
<gene>
    <name evidence="2" type="ORF">SAMN04489724_2766</name>
</gene>
<dbReference type="RefSeq" id="WP_091694079.1">
    <property type="nucleotide sequence ID" value="NZ_FPBF01000003.1"/>
</dbReference>
<dbReference type="OrthoDB" id="824130at2"/>
<dbReference type="STRING" id="305507.SAMN04489724_2766"/>
<sequence length="249" mass="28379">MRLLCALLLFVAGNQTFACVCEPVGLTGSFISADFVAHIKIVEVYPNQNQDEIYKADIELIELFKGQKLTSIYIRGRSDGKMGSSCSVYFPKGSELVIAANSFGKEKYSFGACSYKINLKKNYRNTRRNIEVLRAISAYDNTLTLRYFPIVSPNFYDFLKSKKGIVLNEKFALFEVVLDGHNNPSQVKMIKGFGIGLDDEIVEELYQSTWEIKYFEEESEVQEKLKVIVPVYFYPEEGEYQSFLSTNSL</sequence>
<proteinExistence type="predicted"/>
<name>A0A1I7BW68_9BACT</name>
<dbReference type="Gene3D" id="2.40.50.120">
    <property type="match status" value="1"/>
</dbReference>
<reference evidence="3" key="1">
    <citation type="submission" date="2016-10" db="EMBL/GenBank/DDBJ databases">
        <authorList>
            <person name="Varghese N."/>
            <person name="Submissions S."/>
        </authorList>
    </citation>
    <scope>NUCLEOTIDE SEQUENCE [LARGE SCALE GENOMIC DNA]</scope>
    <source>
        <strain evidence="3">DSM 23445</strain>
    </source>
</reference>
<evidence type="ECO:0000313" key="2">
    <source>
        <dbReference type="EMBL" id="SFT91351.1"/>
    </source>
</evidence>
<accession>A0A1I7BW68</accession>
<feature type="chain" id="PRO_5011625161" evidence="1">
    <location>
        <begin position="19"/>
        <end position="249"/>
    </location>
</feature>
<organism evidence="2 3">
    <name type="scientific">Algoriphagus locisalis</name>
    <dbReference type="NCBI Taxonomy" id="305507"/>
    <lineage>
        <taxon>Bacteria</taxon>
        <taxon>Pseudomonadati</taxon>
        <taxon>Bacteroidota</taxon>
        <taxon>Cytophagia</taxon>
        <taxon>Cytophagales</taxon>
        <taxon>Cyclobacteriaceae</taxon>
        <taxon>Algoriphagus</taxon>
    </lineage>
</organism>
<dbReference type="EMBL" id="FPBF01000003">
    <property type="protein sequence ID" value="SFT91351.1"/>
    <property type="molecule type" value="Genomic_DNA"/>
</dbReference>